<evidence type="ECO:0000256" key="4">
    <source>
        <dbReference type="ARBA" id="ARBA00023212"/>
    </source>
</evidence>
<reference evidence="9" key="2">
    <citation type="journal article" date="2008" name="Genome Biol.">
        <title>Improved genome assembly and evidence-based global gene model set for the chordate Ciona intestinalis: new insight into intron and operon populations.</title>
        <authorList>
            <person name="Satou Y."/>
            <person name="Mineta K."/>
            <person name="Ogasawara M."/>
            <person name="Sasakura Y."/>
            <person name="Shoguchi E."/>
            <person name="Ueno K."/>
            <person name="Yamada L."/>
            <person name="Matsumoto J."/>
            <person name="Wasserscheid J."/>
            <person name="Dewar K."/>
            <person name="Wiley G.B."/>
            <person name="Macmil S.L."/>
            <person name="Roe B.A."/>
            <person name="Zeller R.W."/>
            <person name="Hastings K.E."/>
            <person name="Lemaire P."/>
            <person name="Lindquist E."/>
            <person name="Endo T."/>
            <person name="Hotta K."/>
            <person name="Inaba K."/>
        </authorList>
    </citation>
    <scope>NUCLEOTIDE SEQUENCE [LARGE SCALE GENOMIC DNA]</scope>
    <source>
        <strain evidence="9">wild type</strain>
    </source>
</reference>
<dbReference type="AlphaFoldDB" id="F6WQV1"/>
<dbReference type="GO" id="GO:0007018">
    <property type="term" value="P:microtubule-based movement"/>
    <property type="evidence" value="ECO:0000318"/>
    <property type="project" value="GO_Central"/>
</dbReference>
<dbReference type="GO" id="GO:0005874">
    <property type="term" value="C:microtubule"/>
    <property type="evidence" value="ECO:0000318"/>
    <property type="project" value="GO_Central"/>
</dbReference>
<reference evidence="10" key="1">
    <citation type="journal article" date="2002" name="Science">
        <title>The draft genome of Ciona intestinalis: insights into chordate and vertebrate origins.</title>
        <authorList>
            <person name="Dehal P."/>
            <person name="Satou Y."/>
            <person name="Campbell R.K."/>
            <person name="Chapman J."/>
            <person name="Degnan B."/>
            <person name="De Tomaso A."/>
            <person name="Davidson B."/>
            <person name="Di Gregorio A."/>
            <person name="Gelpke M."/>
            <person name="Goodstein D.M."/>
            <person name="Harafuji N."/>
            <person name="Hastings K.E."/>
            <person name="Ho I."/>
            <person name="Hotta K."/>
            <person name="Huang W."/>
            <person name="Kawashima T."/>
            <person name="Lemaire P."/>
            <person name="Martinez D."/>
            <person name="Meinertzhagen I.A."/>
            <person name="Necula S."/>
            <person name="Nonaka M."/>
            <person name="Putnam N."/>
            <person name="Rash S."/>
            <person name="Saiga H."/>
            <person name="Satake M."/>
            <person name="Terry A."/>
            <person name="Yamada L."/>
            <person name="Wang H.G."/>
            <person name="Awazu S."/>
            <person name="Azumi K."/>
            <person name="Boore J."/>
            <person name="Branno M."/>
            <person name="Chin-Bow S."/>
            <person name="DeSantis R."/>
            <person name="Doyle S."/>
            <person name="Francino P."/>
            <person name="Keys D.N."/>
            <person name="Haga S."/>
            <person name="Hayashi H."/>
            <person name="Hino K."/>
            <person name="Imai K.S."/>
            <person name="Inaba K."/>
            <person name="Kano S."/>
            <person name="Kobayashi K."/>
            <person name="Kobayashi M."/>
            <person name="Lee B.I."/>
            <person name="Makabe K.W."/>
            <person name="Manohar C."/>
            <person name="Matassi G."/>
            <person name="Medina M."/>
            <person name="Mochizuki Y."/>
            <person name="Mount S."/>
            <person name="Morishita T."/>
            <person name="Miura S."/>
            <person name="Nakayama A."/>
            <person name="Nishizaka S."/>
            <person name="Nomoto H."/>
            <person name="Ohta F."/>
            <person name="Oishi K."/>
            <person name="Rigoutsos I."/>
            <person name="Sano M."/>
            <person name="Sasaki A."/>
            <person name="Sasakura Y."/>
            <person name="Shoguchi E."/>
            <person name="Shin-i T."/>
            <person name="Spagnuolo A."/>
            <person name="Stainier D."/>
            <person name="Suzuki M.M."/>
            <person name="Tassy O."/>
            <person name="Takatori N."/>
            <person name="Tokuoka M."/>
            <person name="Yagi K."/>
            <person name="Yoshizaki F."/>
            <person name="Wada S."/>
            <person name="Zhang C."/>
            <person name="Hyatt P.D."/>
            <person name="Larimer F."/>
            <person name="Detter C."/>
            <person name="Doggett N."/>
            <person name="Glavina T."/>
            <person name="Hawkins T."/>
            <person name="Richardson P."/>
            <person name="Lucas S."/>
            <person name="Kohara Y."/>
            <person name="Levine M."/>
            <person name="Satoh N."/>
            <person name="Rokhsar D.S."/>
        </authorList>
    </citation>
    <scope>NUCLEOTIDE SEQUENCE [LARGE SCALE GENOMIC DNA]</scope>
</reference>
<dbReference type="PANTHER" id="PTHR47969:SF33">
    <property type="entry name" value="KINESIN-LIKE PROTEIN"/>
    <property type="match status" value="1"/>
</dbReference>
<sequence length="508" mass="56857">MKTLLYRVQSSESDVDGSDVHVVARVRPLNQQEVERNDGSSTRFPSDGAILVENQTAAKTFSFHGIFQPGCTQKQVFEHSGMRRLLSMALDGYACTAFAFGQTGSGKTYTMTGPVTPEAADSMTQEKSLKDLGCYGLIQYSFAFLMEKVLEGNDVNYTVKASYLEIYNEQVQDLLNPLAYESVQVRWSKGQGFHVENLFVREIESLDDLMSVLEDGMRNRAVAEHNMNEHSSRSHSILTVYLDSESATEEGMSVTKHGKVSFVDLAGSEKVKDTGSTGETLIEATNINRSLLTLGNCISALSDPKKRTGHIPFRDSKLTKLLADGLGGSGVTLMIACVTPSSYNVSETLNTLRYAKRARKIKNKPVIRIDPREELILKLQREMKLLKQENLFLRDQLEFPHREKPKFPKPNTVDTNESRGKISSNKMLPALPAIKSTSDGSKNLTNLQEYMVENEALRNENHNLLTQHSVDEREHRIISRDNDKLARKLEDLSRTFSSSLTPLSQKSF</sequence>
<evidence type="ECO:0000256" key="1">
    <source>
        <dbReference type="ARBA" id="ARBA00004245"/>
    </source>
</evidence>
<accession>F6WQV1</accession>
<protein>
    <recommendedName>
        <fullName evidence="6">Kinesin-like protein</fullName>
    </recommendedName>
</protein>
<organism evidence="9 10">
    <name type="scientific">Ciona intestinalis</name>
    <name type="common">Transparent sea squirt</name>
    <name type="synonym">Ascidia intestinalis</name>
    <dbReference type="NCBI Taxonomy" id="7719"/>
    <lineage>
        <taxon>Eukaryota</taxon>
        <taxon>Metazoa</taxon>
        <taxon>Chordata</taxon>
        <taxon>Tunicata</taxon>
        <taxon>Ascidiacea</taxon>
        <taxon>Phlebobranchia</taxon>
        <taxon>Cionidae</taxon>
        <taxon>Ciona</taxon>
    </lineage>
</organism>
<dbReference type="InParanoid" id="F6WQV1"/>
<keyword evidence="4" id="KW-0206">Cytoskeleton</keyword>
<keyword evidence="3 5" id="KW-0067">ATP-binding</keyword>
<dbReference type="OMA" id="VYSCPCC"/>
<dbReference type="Gene3D" id="3.40.850.10">
    <property type="entry name" value="Kinesin motor domain"/>
    <property type="match status" value="1"/>
</dbReference>
<keyword evidence="5 6" id="KW-0505">Motor protein</keyword>
<dbReference type="GO" id="GO:0016887">
    <property type="term" value="F:ATP hydrolysis activity"/>
    <property type="evidence" value="ECO:0000318"/>
    <property type="project" value="GO_Central"/>
</dbReference>
<proteinExistence type="inferred from homology"/>
<feature type="domain" description="Kinesin motor" evidence="8">
    <location>
        <begin position="19"/>
        <end position="361"/>
    </location>
</feature>
<evidence type="ECO:0000313" key="10">
    <source>
        <dbReference type="Proteomes" id="UP000008144"/>
    </source>
</evidence>
<dbReference type="GO" id="GO:0005871">
    <property type="term" value="C:kinesin complex"/>
    <property type="evidence" value="ECO:0000318"/>
    <property type="project" value="GO_Central"/>
</dbReference>
<dbReference type="PROSITE" id="PS50067">
    <property type="entry name" value="KINESIN_MOTOR_2"/>
    <property type="match status" value="1"/>
</dbReference>
<evidence type="ECO:0000256" key="3">
    <source>
        <dbReference type="ARBA" id="ARBA00022840"/>
    </source>
</evidence>
<dbReference type="STRING" id="7719.ENSCINP00000016336"/>
<evidence type="ECO:0000256" key="6">
    <source>
        <dbReference type="RuleBase" id="RU000394"/>
    </source>
</evidence>
<keyword evidence="10" id="KW-1185">Reference proteome</keyword>
<keyword evidence="6" id="KW-0493">Microtubule</keyword>
<dbReference type="CDD" id="cd00106">
    <property type="entry name" value="KISc"/>
    <property type="match status" value="1"/>
</dbReference>
<evidence type="ECO:0000256" key="7">
    <source>
        <dbReference type="SAM" id="MobiDB-lite"/>
    </source>
</evidence>
<dbReference type="InterPro" id="IPR027640">
    <property type="entry name" value="Kinesin-like_fam"/>
</dbReference>
<dbReference type="GO" id="GO:0003777">
    <property type="term" value="F:microtubule motor activity"/>
    <property type="evidence" value="ECO:0000318"/>
    <property type="project" value="GO_Central"/>
</dbReference>
<dbReference type="SUPFAM" id="SSF52540">
    <property type="entry name" value="P-loop containing nucleoside triphosphate hydrolases"/>
    <property type="match status" value="1"/>
</dbReference>
<feature type="binding site" evidence="5">
    <location>
        <begin position="101"/>
        <end position="108"/>
    </location>
    <ligand>
        <name>ATP</name>
        <dbReference type="ChEBI" id="CHEBI:30616"/>
    </ligand>
</feature>
<dbReference type="EMBL" id="EAAA01001910">
    <property type="status" value="NOT_ANNOTATED_CDS"/>
    <property type="molecule type" value="Genomic_DNA"/>
</dbReference>
<dbReference type="Ensembl" id="ENSCINT00000016336.3">
    <property type="protein sequence ID" value="ENSCINP00000016336.3"/>
    <property type="gene ID" value="ENSCING00000007984.3"/>
</dbReference>
<dbReference type="GO" id="GO:0005737">
    <property type="term" value="C:cytoplasm"/>
    <property type="evidence" value="ECO:0000318"/>
    <property type="project" value="GO_Central"/>
</dbReference>
<evidence type="ECO:0000256" key="2">
    <source>
        <dbReference type="ARBA" id="ARBA00022741"/>
    </source>
</evidence>
<comment type="subcellular location">
    <subcellularLocation>
        <location evidence="1">Cytoplasm</location>
        <location evidence="1">Cytoskeleton</location>
    </subcellularLocation>
</comment>
<dbReference type="InterPro" id="IPR001752">
    <property type="entry name" value="Kinesin_motor_dom"/>
</dbReference>
<reference evidence="9" key="3">
    <citation type="submission" date="2025-08" db="UniProtKB">
        <authorList>
            <consortium name="Ensembl"/>
        </authorList>
    </citation>
    <scope>IDENTIFICATION</scope>
</reference>
<evidence type="ECO:0000256" key="5">
    <source>
        <dbReference type="PROSITE-ProRule" id="PRU00283"/>
    </source>
</evidence>
<dbReference type="Proteomes" id="UP000008144">
    <property type="component" value="Chromosome 4"/>
</dbReference>
<dbReference type="PANTHER" id="PTHR47969">
    <property type="entry name" value="CHROMOSOME-ASSOCIATED KINESIN KIF4A-RELATED"/>
    <property type="match status" value="1"/>
</dbReference>
<keyword evidence="2 5" id="KW-0547">Nucleotide-binding</keyword>
<name>F6WQV1_CIOIN</name>
<dbReference type="GeneTree" id="ENSGT00940000161216"/>
<evidence type="ECO:0000259" key="8">
    <source>
        <dbReference type="PROSITE" id="PS50067"/>
    </source>
</evidence>
<dbReference type="InterPro" id="IPR019821">
    <property type="entry name" value="Kinesin_motor_CS"/>
</dbReference>
<dbReference type="InterPro" id="IPR027417">
    <property type="entry name" value="P-loop_NTPase"/>
</dbReference>
<dbReference type="SMART" id="SM00129">
    <property type="entry name" value="KISc"/>
    <property type="match status" value="1"/>
</dbReference>
<dbReference type="Pfam" id="PF00225">
    <property type="entry name" value="Kinesin"/>
    <property type="match status" value="1"/>
</dbReference>
<dbReference type="HOGENOM" id="CLU_001485_2_1_1"/>
<comment type="similarity">
    <text evidence="5 6">Belongs to the TRAFAC class myosin-kinesin ATPase superfamily. Kinesin family.</text>
</comment>
<dbReference type="InterPro" id="IPR036961">
    <property type="entry name" value="Kinesin_motor_dom_sf"/>
</dbReference>
<feature type="region of interest" description="Disordered" evidence="7">
    <location>
        <begin position="402"/>
        <end position="423"/>
    </location>
</feature>
<reference evidence="9" key="4">
    <citation type="submission" date="2025-09" db="UniProtKB">
        <authorList>
            <consortium name="Ensembl"/>
        </authorList>
    </citation>
    <scope>IDENTIFICATION</scope>
</reference>
<dbReference type="PRINTS" id="PR00380">
    <property type="entry name" value="KINESINHEAVY"/>
</dbReference>
<keyword evidence="4" id="KW-0963">Cytoplasm</keyword>
<dbReference type="GO" id="GO:0005524">
    <property type="term" value="F:ATP binding"/>
    <property type="evidence" value="ECO:0007669"/>
    <property type="project" value="UniProtKB-UniRule"/>
</dbReference>
<dbReference type="FunFam" id="3.40.850.10:FF:000080">
    <property type="entry name" value="Kinesin-like protein"/>
    <property type="match status" value="1"/>
</dbReference>
<evidence type="ECO:0000313" key="9">
    <source>
        <dbReference type="Ensembl" id="ENSCINP00000016336.3"/>
    </source>
</evidence>
<dbReference type="GO" id="GO:0008017">
    <property type="term" value="F:microtubule binding"/>
    <property type="evidence" value="ECO:0000318"/>
    <property type="project" value="GO_Central"/>
</dbReference>
<dbReference type="PROSITE" id="PS00411">
    <property type="entry name" value="KINESIN_MOTOR_1"/>
    <property type="match status" value="1"/>
</dbReference>